<evidence type="ECO:0000313" key="4">
    <source>
        <dbReference type="Proteomes" id="UP000182998"/>
    </source>
</evidence>
<dbReference type="PATRIC" id="fig|451.8.peg.50"/>
<dbReference type="HOGENOM" id="CLU_1155934_0_0_6"/>
<reference evidence="3" key="2">
    <citation type="submission" date="2014-09" db="EMBL/GenBank/DDBJ databases">
        <authorList>
            <person name="Gomez-Valero L."/>
        </authorList>
    </citation>
    <scope>NUCLEOTIDE SEQUENCE [LARGE SCALE GENOMIC DNA]</scope>
    <source>
        <strain evidence="3">ATCC33218</strain>
    </source>
</reference>
<evidence type="ECO:0000313" key="1">
    <source>
        <dbReference type="EMBL" id="CEG59818.1"/>
    </source>
</evidence>
<sequence>MIIAVFSIGQFISSDVKKLKEGFTEYFASRNPDITGEKVWNWMIANLNPLRVADITLEQFCENLNQHFKTEISFADFQRIFNSMAEVNEESLKRIAEFQALLEANKDIQILLVSHTNYSHLNYILEQIGHRLPHFGVISTKNDWPEKAQILFVPSMSSKCPDHPGTLAYALAKLEVHPETTLISFLNSIQQFEGHPNFQYISAGATLNPQMIFSQLKGVQEKVSRQEEKPVEQETTSLVC</sequence>
<accession>A0A098GBE2</accession>
<dbReference type="InterPro" id="IPR023214">
    <property type="entry name" value="HAD_sf"/>
</dbReference>
<organism evidence="1 3">
    <name type="scientific">Legionella micdadei</name>
    <name type="common">Tatlockia micdadei</name>
    <dbReference type="NCBI Taxonomy" id="451"/>
    <lineage>
        <taxon>Bacteria</taxon>
        <taxon>Pseudomonadati</taxon>
        <taxon>Pseudomonadota</taxon>
        <taxon>Gammaproteobacteria</taxon>
        <taxon>Legionellales</taxon>
        <taxon>Legionellaceae</taxon>
        <taxon>Legionella</taxon>
    </lineage>
</organism>
<evidence type="ECO:0000313" key="3">
    <source>
        <dbReference type="Proteomes" id="UP000032414"/>
    </source>
</evidence>
<reference evidence="1" key="1">
    <citation type="submission" date="2014-09" db="EMBL/GenBank/DDBJ databases">
        <authorList>
            <person name="GOMEZ-VALERO Laura"/>
        </authorList>
    </citation>
    <scope>NUCLEOTIDE SEQUENCE</scope>
    <source>
        <strain evidence="1">ATCC33218</strain>
    </source>
</reference>
<reference evidence="2 4" key="3">
    <citation type="submission" date="2016-10" db="EMBL/GenBank/DDBJ databases">
        <authorList>
            <person name="Varghese N."/>
            <person name="Submissions S."/>
        </authorList>
    </citation>
    <scope>NUCLEOTIDE SEQUENCE [LARGE SCALE GENOMIC DNA]</scope>
    <source>
        <strain evidence="2 4">ATCC 33218</strain>
    </source>
</reference>
<dbReference type="Proteomes" id="UP000032414">
    <property type="component" value="Chromosome I"/>
</dbReference>
<dbReference type="Gene3D" id="3.40.50.1000">
    <property type="entry name" value="HAD superfamily/HAD-like"/>
    <property type="match status" value="1"/>
</dbReference>
<proteinExistence type="predicted"/>
<dbReference type="OrthoDB" id="5636286at2"/>
<dbReference type="InterPro" id="IPR023198">
    <property type="entry name" value="PGP-like_dom2"/>
</dbReference>
<dbReference type="Gene3D" id="1.10.150.240">
    <property type="entry name" value="Putative phosphatase, domain 2"/>
    <property type="match status" value="1"/>
</dbReference>
<dbReference type="RefSeq" id="WP_045098342.1">
    <property type="nucleotide sequence ID" value="NZ_CP020614.1"/>
</dbReference>
<dbReference type="EMBL" id="FMVN01000009">
    <property type="protein sequence ID" value="SCY51291.1"/>
    <property type="molecule type" value="Genomic_DNA"/>
</dbReference>
<dbReference type="EMBL" id="LN614830">
    <property type="protein sequence ID" value="CEG59818.1"/>
    <property type="molecule type" value="Genomic_DNA"/>
</dbReference>
<dbReference type="AlphaFoldDB" id="A0A098GBE2"/>
<name>A0A098GBE2_LEGMI</name>
<dbReference type="Proteomes" id="UP000182998">
    <property type="component" value="Unassembled WGS sequence"/>
</dbReference>
<gene>
    <name evidence="1" type="ORF">LMI_0470</name>
    <name evidence="2" type="ORF">SAMN02982997_01910</name>
</gene>
<keyword evidence="4" id="KW-1185">Reference proteome</keyword>
<protein>
    <submittedName>
        <fullName evidence="1">Uncharacterized protein</fullName>
    </submittedName>
</protein>
<dbReference type="KEGG" id="tmc:LMI_0470"/>
<dbReference type="STRING" id="451.B6N58_12940"/>
<evidence type="ECO:0000313" key="2">
    <source>
        <dbReference type="EMBL" id="SCY51291.1"/>
    </source>
</evidence>